<name>A0A8B6ESY5_MYTGA</name>
<evidence type="ECO:0000256" key="1">
    <source>
        <dbReference type="SAM" id="MobiDB-lite"/>
    </source>
</evidence>
<comment type="caution">
    <text evidence="3">The sequence shown here is derived from an EMBL/GenBank/DDBJ whole genome shotgun (WGS) entry which is preliminary data.</text>
</comment>
<sequence>MTRMVRSAVRSVIAIRHRGPIEPTLLPNEKDTSNESTLTRNGAPDDWIIYTLCITSCFFVTGFGHLFRIYIKRRSQKVGIIKKKGIPEPFTSSIGDFNQEDKTPIQFVTTGSNVTPKASHEDTINFVCHERQSYITLDEDDEDGNFDLYFDMKEDVDHQVEHHALQKECLSTSSFNSIVVSQDKTEIDEPLSDYCQEDAHACEVSVTVHERQSYTACNEDDGVDEAGYFDLYFDMKEDVNHEVEHHALPHKSLSNNSFNSNVVSKDNTEFYEPLSGYCQEDAHACEVSVTVHERQSNIACNGDDEVEEAGYFYLYFDMKEDGNHQEQHHALPQKSLSNSSFNSKDVGQDDTEFLKPLSEYYQGDPDACEESLSVNQCIERSSLSKEDTASNVYVNVYQLLQNDRQKNS</sequence>
<dbReference type="Proteomes" id="UP000596742">
    <property type="component" value="Unassembled WGS sequence"/>
</dbReference>
<proteinExistence type="predicted"/>
<keyword evidence="4" id="KW-1185">Reference proteome</keyword>
<dbReference type="AlphaFoldDB" id="A0A8B6ESY5"/>
<keyword evidence="2" id="KW-0812">Transmembrane</keyword>
<evidence type="ECO:0000313" key="3">
    <source>
        <dbReference type="EMBL" id="VDI39456.1"/>
    </source>
</evidence>
<feature type="compositionally biased region" description="Polar residues" evidence="1">
    <location>
        <begin position="334"/>
        <end position="345"/>
    </location>
</feature>
<keyword evidence="2" id="KW-1133">Transmembrane helix</keyword>
<protein>
    <submittedName>
        <fullName evidence="3">Uncharacterized protein</fullName>
    </submittedName>
</protein>
<accession>A0A8B6ESY5</accession>
<reference evidence="3" key="1">
    <citation type="submission" date="2018-11" db="EMBL/GenBank/DDBJ databases">
        <authorList>
            <person name="Alioto T."/>
            <person name="Alioto T."/>
        </authorList>
    </citation>
    <scope>NUCLEOTIDE SEQUENCE</scope>
</reference>
<evidence type="ECO:0000313" key="4">
    <source>
        <dbReference type="Proteomes" id="UP000596742"/>
    </source>
</evidence>
<dbReference type="OrthoDB" id="10430055at2759"/>
<feature type="transmembrane region" description="Helical" evidence="2">
    <location>
        <begin position="47"/>
        <end position="67"/>
    </location>
</feature>
<evidence type="ECO:0000256" key="2">
    <source>
        <dbReference type="SAM" id="Phobius"/>
    </source>
</evidence>
<dbReference type="EMBL" id="UYJE01005689">
    <property type="protein sequence ID" value="VDI39456.1"/>
    <property type="molecule type" value="Genomic_DNA"/>
</dbReference>
<gene>
    <name evidence="3" type="ORF">MGAL_10B047057</name>
</gene>
<keyword evidence="2" id="KW-0472">Membrane</keyword>
<organism evidence="3 4">
    <name type="scientific">Mytilus galloprovincialis</name>
    <name type="common">Mediterranean mussel</name>
    <dbReference type="NCBI Taxonomy" id="29158"/>
    <lineage>
        <taxon>Eukaryota</taxon>
        <taxon>Metazoa</taxon>
        <taxon>Spiralia</taxon>
        <taxon>Lophotrochozoa</taxon>
        <taxon>Mollusca</taxon>
        <taxon>Bivalvia</taxon>
        <taxon>Autobranchia</taxon>
        <taxon>Pteriomorphia</taxon>
        <taxon>Mytilida</taxon>
        <taxon>Mytiloidea</taxon>
        <taxon>Mytilidae</taxon>
        <taxon>Mytilinae</taxon>
        <taxon>Mytilus</taxon>
    </lineage>
</organism>
<feature type="region of interest" description="Disordered" evidence="1">
    <location>
        <begin position="324"/>
        <end position="348"/>
    </location>
</feature>